<evidence type="ECO:0000256" key="5">
    <source>
        <dbReference type="ARBA" id="ARBA00023143"/>
    </source>
</evidence>
<evidence type="ECO:0000256" key="4">
    <source>
        <dbReference type="ARBA" id="ARBA00022729"/>
    </source>
</evidence>
<feature type="signal peptide" evidence="6">
    <location>
        <begin position="1"/>
        <end position="33"/>
    </location>
</feature>
<keyword evidence="5 6" id="KW-0975">Bacterial flagellum</keyword>
<comment type="subcellular location">
    <subcellularLocation>
        <location evidence="2 6">Bacterial flagellum basal body</location>
    </subcellularLocation>
</comment>
<evidence type="ECO:0000256" key="3">
    <source>
        <dbReference type="ARBA" id="ARBA00008994"/>
    </source>
</evidence>
<evidence type="ECO:0000256" key="2">
    <source>
        <dbReference type="ARBA" id="ARBA00004117"/>
    </source>
</evidence>
<dbReference type="HAMAP" id="MF_00416">
    <property type="entry name" value="FlgI"/>
    <property type="match status" value="1"/>
</dbReference>
<evidence type="ECO:0000313" key="7">
    <source>
        <dbReference type="EMBL" id="QTJ24561.1"/>
    </source>
</evidence>
<dbReference type="EMBL" id="MT268784">
    <property type="protein sequence ID" value="QTJ24561.1"/>
    <property type="molecule type" value="Genomic_DNA"/>
</dbReference>
<comment type="subunit">
    <text evidence="6">The basal body constitutes a major portion of the flagellar organelle and consists of four rings (L,P,S, and M) mounted on a central rod.</text>
</comment>
<dbReference type="Pfam" id="PF02119">
    <property type="entry name" value="FlgI"/>
    <property type="match status" value="1"/>
</dbReference>
<dbReference type="PANTHER" id="PTHR30381:SF0">
    <property type="entry name" value="FLAGELLAR P-RING PROTEIN"/>
    <property type="match status" value="1"/>
</dbReference>
<protein>
    <recommendedName>
        <fullName evidence="6">Flagellar P-ring protein</fullName>
    </recommendedName>
    <alternativeName>
        <fullName evidence="6">Basal body P-ring protein</fullName>
    </alternativeName>
</protein>
<dbReference type="GO" id="GO:0030288">
    <property type="term" value="C:outer membrane-bounded periplasmic space"/>
    <property type="evidence" value="ECO:0007669"/>
    <property type="project" value="InterPro"/>
</dbReference>
<dbReference type="GO" id="GO:0009428">
    <property type="term" value="C:bacterial-type flagellum basal body, distal rod, P ring"/>
    <property type="evidence" value="ECO:0007669"/>
    <property type="project" value="InterPro"/>
</dbReference>
<organism evidence="7">
    <name type="scientific">Lysobacter enzymogenes</name>
    <dbReference type="NCBI Taxonomy" id="69"/>
    <lineage>
        <taxon>Bacteria</taxon>
        <taxon>Pseudomonadati</taxon>
        <taxon>Pseudomonadota</taxon>
        <taxon>Gammaproteobacteria</taxon>
        <taxon>Lysobacterales</taxon>
        <taxon>Lysobacteraceae</taxon>
        <taxon>Lysobacter</taxon>
    </lineage>
</organism>
<gene>
    <name evidence="6" type="primary">flgI</name>
</gene>
<proteinExistence type="inferred from homology"/>
<comment type="function">
    <text evidence="1 6">Assembles around the rod to form the L-ring and probably protects the motor/basal body from shearing forces during rotation.</text>
</comment>
<dbReference type="AlphaFoldDB" id="A0A8A6NIW9"/>
<comment type="similarity">
    <text evidence="3 6">Belongs to the FlgI family.</text>
</comment>
<keyword evidence="4 6" id="KW-0732">Signal</keyword>
<dbReference type="PRINTS" id="PR01010">
    <property type="entry name" value="FLGPRINGFLGI"/>
</dbReference>
<evidence type="ECO:0000256" key="1">
    <source>
        <dbReference type="ARBA" id="ARBA00002591"/>
    </source>
</evidence>
<evidence type="ECO:0000256" key="6">
    <source>
        <dbReference type="HAMAP-Rule" id="MF_00416"/>
    </source>
</evidence>
<reference evidence="7" key="1">
    <citation type="submission" date="2020-03" db="EMBL/GenBank/DDBJ databases">
        <title>The export of native and heterologous antimicrobial toxins via a functional flagellar type III protein export apparatus in a non-flagellated soil bacterium.</title>
        <authorList>
            <person name="Fulano A."/>
            <person name="Qian G."/>
        </authorList>
    </citation>
    <scope>NUCLEOTIDE SEQUENCE</scope>
    <source>
        <strain evidence="7">OH11</strain>
    </source>
</reference>
<accession>A0A8A6NIW9</accession>
<dbReference type="GO" id="GO:0071973">
    <property type="term" value="P:bacterial-type flagellum-dependent cell motility"/>
    <property type="evidence" value="ECO:0007669"/>
    <property type="project" value="InterPro"/>
</dbReference>
<dbReference type="InterPro" id="IPR001782">
    <property type="entry name" value="Flag_FlgI"/>
</dbReference>
<feature type="chain" id="PRO_5033173752" description="Flagellar P-ring protein" evidence="6">
    <location>
        <begin position="34"/>
        <end position="388"/>
    </location>
</feature>
<dbReference type="NCBIfam" id="NF003676">
    <property type="entry name" value="PRK05303.1"/>
    <property type="match status" value="1"/>
</dbReference>
<dbReference type="GO" id="GO:0005198">
    <property type="term" value="F:structural molecule activity"/>
    <property type="evidence" value="ECO:0007669"/>
    <property type="project" value="InterPro"/>
</dbReference>
<sequence length="388" mass="40370" precursor="true">MNLMNANSALLKHTLVAFGLAVALAVAAPAARAAEDAAAGSVRLKDLGRFLGRRDNMLVGYGIVTGLAGSGDAPRNQATRQAMQNLLSQFDLAVPLEQIQSRNVAMVMITATLPATANIGDKIDVNVTSTGDARSIAGGTLIMSALRGPDKRTYALAQGPITVGGYRFDGNGNLRQKNHPTVGVVSEGATVEVPVRAQIAAQDGRVDYVLKNSDAVTSERIAARINQAFGAGAAVSLDPETVRIRAPQDPGRLNAFVAAIEALAVVPDVASRVIINERTGTVAAGGDTRISPVTISHGDLRVSIDTEYTASQPNFIGVADDSVRSLIVGNSRLDVDEGGQRVAQTYKQTTVAELVASLARARVGTRDVIAILQAIKAAGALHADLVVQ</sequence>
<dbReference type="PANTHER" id="PTHR30381">
    <property type="entry name" value="FLAGELLAR P-RING PERIPLASMIC PROTEIN FLGI"/>
    <property type="match status" value="1"/>
</dbReference>
<name>A0A8A6NIW9_LYSEN</name>